<feature type="region of interest" description="Disordered" evidence="3">
    <location>
        <begin position="30"/>
        <end position="56"/>
    </location>
</feature>
<sequence length="576" mass="65950">MPEERSNFFPLIDLKAELYRKQEEFKRQKLQGQNSYVKGKPSSSEKKPSIWSKKNAGVLERAQRDIVEKAEEENVFEKSRKSLEAKSKLYDKIQSGSDVPDEDGSLYYLVDFQKKVIDTIAEEQEKKRREKEQREEVERQKKEEEEERRQLQESIPPATDSSEEWVDYVDVFGRSKRCLRKDLPELLKQDRELHISGSGQPEGSEGQPEGSEGQPEILSSDMRREMLRKKWEAEAARNATGPIHYSNVQFDEIWSHGVGYFQFSKENAEREEQLERLKNLHQETKEERDKKERIKEKRKALMEARLAKVKQRKMLKGGLLPTDEENDILITPDERYLEDRRTERVNEFAPPKFYYKDTQSITVAKSNQISSGILESGPKVTETLSLWKIPELDKTHQTVIHPVISYSELSGQIKNDRKPDDLLNIPFPSEPSMPTNFTVPPPPLPTFPFPPPPVGLPGSLPSQIHVQYTCTGQQYDGGSAVLNHNTPMSGSQSNQWAYQYQLPHTFTGSFPVTAEPDVATGFQTGQNIVASHIFSNPAASIQQSIVTQPTTISKPKIVIPKESIIDTRLVQNKDQN</sequence>
<feature type="region of interest" description="Disordered" evidence="3">
    <location>
        <begin position="190"/>
        <end position="225"/>
    </location>
</feature>
<evidence type="ECO:0000313" key="6">
    <source>
        <dbReference type="Proteomes" id="UP001634394"/>
    </source>
</evidence>
<evidence type="ECO:0000256" key="3">
    <source>
        <dbReference type="SAM" id="MobiDB-lite"/>
    </source>
</evidence>
<dbReference type="InterPro" id="IPR025066">
    <property type="entry name" value="CCDC174-like"/>
</dbReference>
<dbReference type="PANTHER" id="PTHR15885:SF1">
    <property type="entry name" value="COILED-COIL DOMAIN-CONTAINING PROTEIN 174"/>
    <property type="match status" value="1"/>
</dbReference>
<comment type="caution">
    <text evidence="5">The sequence shown here is derived from an EMBL/GenBank/DDBJ whole genome shotgun (WGS) entry which is preliminary data.</text>
</comment>
<dbReference type="AlphaFoldDB" id="A0ABD3X786"/>
<protein>
    <recommendedName>
        <fullName evidence="4">CCDC174 alpha/beta GRSR domain-containing protein</fullName>
    </recommendedName>
</protein>
<accession>A0ABD3X786</accession>
<feature type="domain" description="CCDC174 alpha/beta GRSR" evidence="4">
    <location>
        <begin position="165"/>
        <end position="193"/>
    </location>
</feature>
<dbReference type="Pfam" id="PF25449">
    <property type="entry name" value="CCDC174_GRSR"/>
    <property type="match status" value="1"/>
</dbReference>
<feature type="coiled-coil region" evidence="2">
    <location>
        <begin position="263"/>
        <end position="304"/>
    </location>
</feature>
<reference evidence="5 6" key="1">
    <citation type="submission" date="2024-11" db="EMBL/GenBank/DDBJ databases">
        <title>Chromosome-level genome assembly of the freshwater bivalve Anodonta woodiana.</title>
        <authorList>
            <person name="Chen X."/>
        </authorList>
    </citation>
    <scope>NUCLEOTIDE SEQUENCE [LARGE SCALE GENOMIC DNA]</scope>
    <source>
        <strain evidence="5">MN2024</strain>
        <tissue evidence="5">Gills</tissue>
    </source>
</reference>
<keyword evidence="1 2" id="KW-0175">Coiled coil</keyword>
<dbReference type="Pfam" id="PF13300">
    <property type="entry name" value="DUF4078"/>
    <property type="match status" value="1"/>
</dbReference>
<evidence type="ECO:0000256" key="1">
    <source>
        <dbReference type="ARBA" id="ARBA00023054"/>
    </source>
</evidence>
<dbReference type="EMBL" id="JBJQND010000003">
    <property type="protein sequence ID" value="KAL3881610.1"/>
    <property type="molecule type" value="Genomic_DNA"/>
</dbReference>
<evidence type="ECO:0000259" key="4">
    <source>
        <dbReference type="Pfam" id="PF25449"/>
    </source>
</evidence>
<feature type="region of interest" description="Disordered" evidence="3">
    <location>
        <begin position="124"/>
        <end position="162"/>
    </location>
</feature>
<gene>
    <name evidence="5" type="ORF">ACJMK2_028027</name>
</gene>
<keyword evidence="6" id="KW-1185">Reference proteome</keyword>
<feature type="compositionally biased region" description="Basic and acidic residues" evidence="3">
    <location>
        <begin position="124"/>
        <end position="151"/>
    </location>
</feature>
<evidence type="ECO:0000313" key="5">
    <source>
        <dbReference type="EMBL" id="KAL3881610.1"/>
    </source>
</evidence>
<evidence type="ECO:0000256" key="2">
    <source>
        <dbReference type="SAM" id="Coils"/>
    </source>
</evidence>
<feature type="compositionally biased region" description="Low complexity" evidence="3">
    <location>
        <begin position="196"/>
        <end position="216"/>
    </location>
</feature>
<proteinExistence type="predicted"/>
<dbReference type="Proteomes" id="UP001634394">
    <property type="component" value="Unassembled WGS sequence"/>
</dbReference>
<organism evidence="5 6">
    <name type="scientific">Sinanodonta woodiana</name>
    <name type="common">Chinese pond mussel</name>
    <name type="synonym">Anodonta woodiana</name>
    <dbReference type="NCBI Taxonomy" id="1069815"/>
    <lineage>
        <taxon>Eukaryota</taxon>
        <taxon>Metazoa</taxon>
        <taxon>Spiralia</taxon>
        <taxon>Lophotrochozoa</taxon>
        <taxon>Mollusca</taxon>
        <taxon>Bivalvia</taxon>
        <taxon>Autobranchia</taxon>
        <taxon>Heteroconchia</taxon>
        <taxon>Palaeoheterodonta</taxon>
        <taxon>Unionida</taxon>
        <taxon>Unionoidea</taxon>
        <taxon>Unionidae</taxon>
        <taxon>Unioninae</taxon>
        <taxon>Sinanodonta</taxon>
    </lineage>
</organism>
<dbReference type="PANTHER" id="PTHR15885">
    <property type="entry name" value="COILED-COIL DOMAIN-CONTAINING PROTEIN 174"/>
    <property type="match status" value="1"/>
</dbReference>
<dbReference type="InterPro" id="IPR057464">
    <property type="entry name" value="CCDC174_GRSR"/>
</dbReference>
<name>A0ABD3X786_SINWO</name>